<dbReference type="Gramene" id="PRQ47323">
    <property type="protein sequence ID" value="PRQ47323"/>
    <property type="gene ID" value="RchiOBHm_Chr2g0098441"/>
</dbReference>
<keyword evidence="2" id="KW-1185">Reference proteome</keyword>
<dbReference type="AlphaFoldDB" id="A0A2P6RLN9"/>
<evidence type="ECO:0000313" key="1">
    <source>
        <dbReference type="EMBL" id="PRQ47323.1"/>
    </source>
</evidence>
<sequence length="46" mass="5201">MDNNNDASRIVDGDFDGKSVAQLLLSCYKALLRKHIMSLDILNMNF</sequence>
<dbReference type="EMBL" id="PDCK01000040">
    <property type="protein sequence ID" value="PRQ47323.1"/>
    <property type="molecule type" value="Genomic_DNA"/>
</dbReference>
<organism evidence="1 2">
    <name type="scientific">Rosa chinensis</name>
    <name type="common">China rose</name>
    <dbReference type="NCBI Taxonomy" id="74649"/>
    <lineage>
        <taxon>Eukaryota</taxon>
        <taxon>Viridiplantae</taxon>
        <taxon>Streptophyta</taxon>
        <taxon>Embryophyta</taxon>
        <taxon>Tracheophyta</taxon>
        <taxon>Spermatophyta</taxon>
        <taxon>Magnoliopsida</taxon>
        <taxon>eudicotyledons</taxon>
        <taxon>Gunneridae</taxon>
        <taxon>Pentapetalae</taxon>
        <taxon>rosids</taxon>
        <taxon>fabids</taxon>
        <taxon>Rosales</taxon>
        <taxon>Rosaceae</taxon>
        <taxon>Rosoideae</taxon>
        <taxon>Rosoideae incertae sedis</taxon>
        <taxon>Rosa</taxon>
    </lineage>
</organism>
<reference evidence="1 2" key="1">
    <citation type="journal article" date="2018" name="Nat. Genet.">
        <title>The Rosa genome provides new insights in the design of modern roses.</title>
        <authorList>
            <person name="Bendahmane M."/>
        </authorList>
    </citation>
    <scope>NUCLEOTIDE SEQUENCE [LARGE SCALE GENOMIC DNA]</scope>
    <source>
        <strain evidence="2">cv. Old Blush</strain>
    </source>
</reference>
<accession>A0A2P6RLN9</accession>
<protein>
    <submittedName>
        <fullName evidence="1">Uncharacterized protein</fullName>
    </submittedName>
</protein>
<name>A0A2P6RLN9_ROSCH</name>
<comment type="caution">
    <text evidence="1">The sequence shown here is derived from an EMBL/GenBank/DDBJ whole genome shotgun (WGS) entry which is preliminary data.</text>
</comment>
<proteinExistence type="predicted"/>
<dbReference type="Proteomes" id="UP000238479">
    <property type="component" value="Chromosome 2"/>
</dbReference>
<gene>
    <name evidence="1" type="ORF">RchiOBHm_Chr2g0098441</name>
</gene>
<evidence type="ECO:0000313" key="2">
    <source>
        <dbReference type="Proteomes" id="UP000238479"/>
    </source>
</evidence>